<dbReference type="EMBL" id="CAFBNB010000225">
    <property type="protein sequence ID" value="CAB4938748.1"/>
    <property type="molecule type" value="Genomic_DNA"/>
</dbReference>
<proteinExistence type="predicted"/>
<evidence type="ECO:0000313" key="3">
    <source>
        <dbReference type="EMBL" id="CAB4938748.1"/>
    </source>
</evidence>
<dbReference type="AlphaFoldDB" id="A0A6J7J5W9"/>
<dbReference type="GO" id="GO:0016491">
    <property type="term" value="F:oxidoreductase activity"/>
    <property type="evidence" value="ECO:0007669"/>
    <property type="project" value="UniProtKB-KW"/>
</dbReference>
<feature type="domain" description="Proline dehydrogenase" evidence="2">
    <location>
        <begin position="192"/>
        <end position="276"/>
    </location>
</feature>
<evidence type="ECO:0000256" key="1">
    <source>
        <dbReference type="ARBA" id="ARBA00023002"/>
    </source>
</evidence>
<keyword evidence="1" id="KW-0560">Oxidoreductase</keyword>
<name>A0A6J7J5W9_9ZZZZ</name>
<dbReference type="InterPro" id="IPR002872">
    <property type="entry name" value="Proline_DH_dom"/>
</dbReference>
<sequence length="304" mass="32119">MSSLRSLVAGIASNDRLGPLMASTGIGRGLVQRVAGGDAPADAMASIHDLADSGRFVSLERHWGAESSADLDSVVADYESMIGLLGSAGIGSIAEIVVPSAFLMVPRGPEALNEVCAIARDDGVGILVTTGASDEVDSCLAAVRRQRAIGRDVGIGLQASLRRTERDCADIGGRVRLVKEAVPSALSDSGRFDHSIEVDKAYVRCAKALLARGDSVEPSFATQDPRLVEIVQALSGRYLREKGSYEFAMYLGRAEHLQQRLVESGERVRVFVPFGPEWFGRLVGGLAKRPSGLASAVRAFLPGA</sequence>
<evidence type="ECO:0000259" key="2">
    <source>
        <dbReference type="Pfam" id="PF01619"/>
    </source>
</evidence>
<accession>A0A6J7J5W9</accession>
<reference evidence="3" key="1">
    <citation type="submission" date="2020-05" db="EMBL/GenBank/DDBJ databases">
        <authorList>
            <person name="Chiriac C."/>
            <person name="Salcher M."/>
            <person name="Ghai R."/>
            <person name="Kavagutti S V."/>
        </authorList>
    </citation>
    <scope>NUCLEOTIDE SEQUENCE</scope>
</reference>
<protein>
    <submittedName>
        <fullName evidence="3">Unannotated protein</fullName>
    </submittedName>
</protein>
<organism evidence="3">
    <name type="scientific">freshwater metagenome</name>
    <dbReference type="NCBI Taxonomy" id="449393"/>
    <lineage>
        <taxon>unclassified sequences</taxon>
        <taxon>metagenomes</taxon>
        <taxon>ecological metagenomes</taxon>
    </lineage>
</organism>
<gene>
    <name evidence="3" type="ORF">UFOPK3720_01151</name>
</gene>
<dbReference type="InterPro" id="IPR029041">
    <property type="entry name" value="FAD-linked_oxidoreductase-like"/>
</dbReference>
<dbReference type="SUPFAM" id="SSF51730">
    <property type="entry name" value="FAD-linked oxidoreductase"/>
    <property type="match status" value="1"/>
</dbReference>
<dbReference type="Gene3D" id="3.20.20.220">
    <property type="match status" value="1"/>
</dbReference>
<dbReference type="Pfam" id="PF01619">
    <property type="entry name" value="Pro_dh"/>
    <property type="match status" value="1"/>
</dbReference>